<evidence type="ECO:0000256" key="2">
    <source>
        <dbReference type="ARBA" id="ARBA00008153"/>
    </source>
</evidence>
<evidence type="ECO:0000256" key="3">
    <source>
        <dbReference type="ARBA" id="ARBA00022468"/>
    </source>
</evidence>
<comment type="subcellular location">
    <subcellularLocation>
        <location evidence="1">Cytoplasm</location>
    </subcellularLocation>
</comment>
<gene>
    <name evidence="7" type="ORF">DICVIV_02644</name>
</gene>
<name>A0A0D8Y4T4_DICVI</name>
<evidence type="ECO:0000313" key="8">
    <source>
        <dbReference type="Proteomes" id="UP000053766"/>
    </source>
</evidence>
<protein>
    <recommendedName>
        <fullName evidence="9">Rab3-GAP regulatory subunit N-terminal domain-containing protein</fullName>
    </recommendedName>
</protein>
<keyword evidence="3" id="KW-0343">GTPase activation</keyword>
<dbReference type="PANTHER" id="PTHR12472">
    <property type="entry name" value="RAB3-GAP REGULATORY DOMAIN"/>
    <property type="match status" value="1"/>
</dbReference>
<dbReference type="InterPro" id="IPR032839">
    <property type="entry name" value="RAB3GAP_N"/>
</dbReference>
<dbReference type="GO" id="GO:0005096">
    <property type="term" value="F:GTPase activator activity"/>
    <property type="evidence" value="ECO:0007669"/>
    <property type="project" value="UniProtKB-KW"/>
</dbReference>
<dbReference type="Proteomes" id="UP000053766">
    <property type="component" value="Unassembled WGS sequence"/>
</dbReference>
<proteinExistence type="inferred from homology"/>
<evidence type="ECO:0008006" key="9">
    <source>
        <dbReference type="Google" id="ProtNLM"/>
    </source>
</evidence>
<evidence type="ECO:0000259" key="5">
    <source>
        <dbReference type="Pfam" id="PF14655"/>
    </source>
</evidence>
<dbReference type="EMBL" id="KN716189">
    <property type="protein sequence ID" value="KJH51182.1"/>
    <property type="molecule type" value="Genomic_DNA"/>
</dbReference>
<comment type="similarity">
    <text evidence="2">Belongs to the Rab3-GAP regulatory subunit family.</text>
</comment>
<dbReference type="STRING" id="29172.A0A0D8Y4T4"/>
<dbReference type="OrthoDB" id="2019917at2759"/>
<dbReference type="PANTHER" id="PTHR12472:SF0">
    <property type="entry name" value="RAB3 GTPASE-ACTIVATING PROTEIN NON-CATALYTIC SUBUNIT"/>
    <property type="match status" value="1"/>
</dbReference>
<evidence type="ECO:0000256" key="1">
    <source>
        <dbReference type="ARBA" id="ARBA00004496"/>
    </source>
</evidence>
<evidence type="ECO:0000256" key="4">
    <source>
        <dbReference type="ARBA" id="ARBA00022490"/>
    </source>
</evidence>
<feature type="domain" description="Rab3-GAP regulatory subunit N-terminal" evidence="5">
    <location>
        <begin position="83"/>
        <end position="449"/>
    </location>
</feature>
<sequence>MAFLFSLEGKLSLRNELADKVKNYLLGGDRNESHGFMKRSVSSSSNESSLQDSEKSAGVLEWESSIFPQVVSSDYIDTSPLGWLSQCCVVAYNSMDYVLLVNLQRFVLLARSTADDNELEIRFLKELDGQLLLAEQDYISCGCLFGLGTHRISEALDCLIVTLGMSNGYVVFFTDKGTLLFFEKFSESDIVSISFDQSEYSQQLTVVSSTEIIAVDPVGIHSTLLKAKTTIAKGEKTAEQLSSVLELDVDKKHELRHVLFTGIHRLSTFEQYATASMASYNETISTAVPPQYFTYMYTSNLNFLTFAWTTEEDRKKIWSEAIRYGKSFVPHFGIRSMLGISSTPRKKTILSQNTHVVTTRGILGDSRIAVGVAIEATRGLVAVVDHVARIVLVDVVNRQIVRIWKGYRDATVAWVTSSNDEQTALFLSIFAPRRGLLESGVRVGALNVDAAGVLLDGGLAPVLCGSQNVPYERNAVFVDSQGRFSKLVVPFHLSLLSRTSQDEHDQLLISKFSSSPSSNSFMDVYSSLRLQKSKRDLILLTLPYVSECTVLQGMLDNISKNDGTGPVEELLSFIRRQIYVYNKLIEYSKLEGTPLRTHELHFSDDVQRVIRNHCVLGQGMLSSLMSISDFFKTIDCKSTNCAILERNSFDDESSRFGEFVFAPILCGKIGIKEFEDTVLSNLPFDMDSLCDLFCFVFLKSKSKLGEVGFMSLCGFLEHVQENQPKILEKCEKMAFESCDMSRALILFAACSIVKRKISKCNRYENDKDKEDDDVVHGEDWEPVDHTTEHAGCIILVMHAAFLIGQMLHQPVPFTKVVNRAKAFFREQVAAFVAQEKWDTSEFDKHSSELDSMVQLRLLLPNSLNPTLTCCDVGWELMSQWFKDTLQNFHNFELAINYIEIVDDVRLRHGLLALMWQNFVLERFKATILLIEKTGRAPKERESRQQLQMPEVRIVEFLTGCHKILRMLMDDVKDAPPPSHIQQDHLIEVWLNVFCLKLYQSENFIVQIIQSHPPASLQLTSFSRDSLVELAIRQSLVNYYLVLHHYHLAIAAAVQVAEQGTEADRKLAKILSCEWNLTVDTIQITVFIDLRHLVIGIYCIRLILQMSLLNFKRIKMKGWCLKDVFEQILCFLRAGQDSAASREISSITYSEDFIKTMTRLLAARVLRLAEEQNTVLTSAHLSYLITVAGDERMRVDWPNSNWKDAVQSFNKIISCLSLEPQFLAPFIRIGGITIQYWGIHIVD</sequence>
<evidence type="ECO:0000313" key="7">
    <source>
        <dbReference type="EMBL" id="KJH51182.1"/>
    </source>
</evidence>
<reference evidence="7 8" key="1">
    <citation type="submission" date="2013-11" db="EMBL/GenBank/DDBJ databases">
        <title>Draft genome of the bovine lungworm Dictyocaulus viviparus.</title>
        <authorList>
            <person name="Mitreva M."/>
        </authorList>
    </citation>
    <scope>NUCLEOTIDE SEQUENCE [LARGE SCALE GENOMIC DNA]</scope>
    <source>
        <strain evidence="7 8">HannoverDv2000</strain>
    </source>
</reference>
<keyword evidence="4" id="KW-0963">Cytoplasm</keyword>
<dbReference type="GO" id="GO:0005737">
    <property type="term" value="C:cytoplasm"/>
    <property type="evidence" value="ECO:0007669"/>
    <property type="project" value="UniProtKB-SubCell"/>
</dbReference>
<feature type="domain" description="Rab3GAP regulatory subunit C-terminal" evidence="6">
    <location>
        <begin position="843"/>
        <end position="969"/>
    </location>
</feature>
<accession>A0A0D8Y4T4</accession>
<evidence type="ECO:0000259" key="6">
    <source>
        <dbReference type="Pfam" id="PF14656"/>
    </source>
</evidence>
<reference evidence="8" key="2">
    <citation type="journal article" date="2016" name="Sci. Rep.">
        <title>Dictyocaulus viviparus genome, variome and transcriptome elucidate lungworm biology and support future intervention.</title>
        <authorList>
            <person name="McNulty S.N."/>
            <person name="Strube C."/>
            <person name="Rosa B.A."/>
            <person name="Martin J.C."/>
            <person name="Tyagi R."/>
            <person name="Choi Y.J."/>
            <person name="Wang Q."/>
            <person name="Hallsworth Pepin K."/>
            <person name="Zhang X."/>
            <person name="Ozersky P."/>
            <person name="Wilson R.K."/>
            <person name="Sternberg P.W."/>
            <person name="Gasser R.B."/>
            <person name="Mitreva M."/>
        </authorList>
    </citation>
    <scope>NUCLEOTIDE SEQUENCE [LARGE SCALE GENOMIC DNA]</scope>
    <source>
        <strain evidence="8">HannoverDv2000</strain>
    </source>
</reference>
<keyword evidence="8" id="KW-1185">Reference proteome</keyword>
<organism evidence="7 8">
    <name type="scientific">Dictyocaulus viviparus</name>
    <name type="common">Bovine lungworm</name>
    <dbReference type="NCBI Taxonomy" id="29172"/>
    <lineage>
        <taxon>Eukaryota</taxon>
        <taxon>Metazoa</taxon>
        <taxon>Ecdysozoa</taxon>
        <taxon>Nematoda</taxon>
        <taxon>Chromadorea</taxon>
        <taxon>Rhabditida</taxon>
        <taxon>Rhabditina</taxon>
        <taxon>Rhabditomorpha</taxon>
        <taxon>Strongyloidea</taxon>
        <taxon>Metastrongylidae</taxon>
        <taxon>Dictyocaulus</taxon>
    </lineage>
</organism>
<dbReference type="AlphaFoldDB" id="A0A0D8Y4T4"/>
<dbReference type="InterPro" id="IPR029257">
    <property type="entry name" value="RAB3GAP2_C"/>
</dbReference>
<dbReference type="Pfam" id="PF14655">
    <property type="entry name" value="RAB3GAP2_N"/>
    <property type="match status" value="1"/>
</dbReference>
<dbReference type="InterPro" id="IPR026059">
    <property type="entry name" value="Rab3GAP2"/>
</dbReference>
<dbReference type="Pfam" id="PF14656">
    <property type="entry name" value="RAB3GAP2_C"/>
    <property type="match status" value="1"/>
</dbReference>